<dbReference type="InterPro" id="IPR056798">
    <property type="entry name" value="ADH_Fe_C"/>
</dbReference>
<comment type="similarity">
    <text evidence="1">Belongs to the iron-containing alcohol dehydrogenase family.</text>
</comment>
<dbReference type="Pfam" id="PF25137">
    <property type="entry name" value="ADH_Fe_C"/>
    <property type="match status" value="1"/>
</dbReference>
<dbReference type="SUPFAM" id="SSF56796">
    <property type="entry name" value="Dehydroquinate synthase-like"/>
    <property type="match status" value="1"/>
</dbReference>
<evidence type="ECO:0000256" key="1">
    <source>
        <dbReference type="ARBA" id="ARBA00007358"/>
    </source>
</evidence>
<proteinExistence type="inferred from homology"/>
<dbReference type="GO" id="GO:0018506">
    <property type="term" value="F:maleylacetate reductase activity"/>
    <property type="evidence" value="ECO:0007669"/>
    <property type="project" value="InterPro"/>
</dbReference>
<dbReference type="InterPro" id="IPR034786">
    <property type="entry name" value="MAR"/>
</dbReference>
<dbReference type="InterPro" id="IPR039697">
    <property type="entry name" value="Alcohol_dehydrogenase_Fe"/>
</dbReference>
<dbReference type="InterPro" id="IPR001670">
    <property type="entry name" value="ADH_Fe/GldA"/>
</dbReference>
<dbReference type="AlphaFoldDB" id="A0A844M2M8"/>
<evidence type="ECO:0000256" key="2">
    <source>
        <dbReference type="ARBA" id="ARBA00023002"/>
    </source>
</evidence>
<evidence type="ECO:0000313" key="6">
    <source>
        <dbReference type="EMBL" id="MUG32858.1"/>
    </source>
</evidence>
<dbReference type="GO" id="GO:0004022">
    <property type="term" value="F:alcohol dehydrogenase (NAD+) activity"/>
    <property type="evidence" value="ECO:0007669"/>
    <property type="project" value="TreeGrafter"/>
</dbReference>
<name>A0A844M2M8_9GAMM</name>
<evidence type="ECO:0000259" key="5">
    <source>
        <dbReference type="Pfam" id="PF25137"/>
    </source>
</evidence>
<keyword evidence="2" id="KW-0560">Oxidoreductase</keyword>
<dbReference type="CDD" id="cd08177">
    <property type="entry name" value="MAR"/>
    <property type="match status" value="1"/>
</dbReference>
<dbReference type="PANTHER" id="PTHR11496:SF102">
    <property type="entry name" value="ALCOHOL DEHYDROGENASE 4"/>
    <property type="match status" value="1"/>
</dbReference>
<gene>
    <name evidence="6" type="ORF">GB996_08615</name>
</gene>
<sequence>MWDFNYKALPVNVLFGSGKSKQTKELLIQRGYSKVLVITTASREKEGLKLAEYLGEICIGVYPNAVMHVPVEVADKAVEYVRVHNIDSCLAIGGGSTIGLAKAVAHKTGVPIIAIPTTYSGSEMTSIYGMTDQQGKTTGKDIKVLPKVVIYDPELSLTLPPKLSYCSGMNAMAHAIEALYAKDKNPITSLMAIESIKHLKSSLPQIIKNPLNVLARKNALYGSWLAGVCLGSVGMSIHHKICHTLGGTFNLPHSQIHAIMLAYSVQYNRNADIQAMNMLVDVMGVKNREELGLEIYRLNEASGIELSLKKLGLPKEGPTIVTKTICESPYYNPREYYFAELESLLKRAYQGLPPV</sequence>
<dbReference type="Gene3D" id="1.20.1090.10">
    <property type="entry name" value="Dehydroquinate synthase-like - alpha domain"/>
    <property type="match status" value="1"/>
</dbReference>
<feature type="domain" description="Fe-containing alcohol dehydrogenase-like C-terminal" evidence="5">
    <location>
        <begin position="167"/>
        <end position="349"/>
    </location>
</feature>
<dbReference type="Gene3D" id="3.40.50.1970">
    <property type="match status" value="1"/>
</dbReference>
<keyword evidence="7" id="KW-1185">Reference proteome</keyword>
<dbReference type="Proteomes" id="UP000442109">
    <property type="component" value="Unassembled WGS sequence"/>
</dbReference>
<dbReference type="GO" id="GO:0046872">
    <property type="term" value="F:metal ion binding"/>
    <property type="evidence" value="ECO:0007669"/>
    <property type="project" value="InterPro"/>
</dbReference>
<accession>A0A844M2M8</accession>
<dbReference type="PANTHER" id="PTHR11496">
    <property type="entry name" value="ALCOHOL DEHYDROGENASE"/>
    <property type="match status" value="1"/>
</dbReference>
<dbReference type="EMBL" id="WFKQ01000007">
    <property type="protein sequence ID" value="MUG32858.1"/>
    <property type="molecule type" value="Genomic_DNA"/>
</dbReference>
<keyword evidence="3" id="KW-0520">NAD</keyword>
<organism evidence="6 7">
    <name type="scientific">Psychrobacter sanguinis</name>
    <dbReference type="NCBI Taxonomy" id="861445"/>
    <lineage>
        <taxon>Bacteria</taxon>
        <taxon>Pseudomonadati</taxon>
        <taxon>Pseudomonadota</taxon>
        <taxon>Gammaproteobacteria</taxon>
        <taxon>Moraxellales</taxon>
        <taxon>Moraxellaceae</taxon>
        <taxon>Psychrobacter</taxon>
    </lineage>
</organism>
<evidence type="ECO:0000313" key="7">
    <source>
        <dbReference type="Proteomes" id="UP000442109"/>
    </source>
</evidence>
<reference evidence="6 7" key="1">
    <citation type="journal article" date="2019" name="PLoS ONE">
        <title>Pup mortality in New Zealand sea lions (Phocarctos hookeri) at Enderby Island, Auckland Islands, 2013-18.</title>
        <authorList>
            <person name="Michael S.A."/>
            <person name="Hayman D.T.S."/>
            <person name="Gray R."/>
            <person name="Zhang J."/>
            <person name="Rogers L."/>
            <person name="Roe W.D."/>
        </authorList>
    </citation>
    <scope>NUCLEOTIDE SEQUENCE [LARGE SCALE GENOMIC DNA]</scope>
    <source>
        <strain evidence="6 7">SM868</strain>
    </source>
</reference>
<protein>
    <submittedName>
        <fullName evidence="6">Iron-containing alcohol dehydrogenase</fullName>
    </submittedName>
</protein>
<evidence type="ECO:0000259" key="4">
    <source>
        <dbReference type="Pfam" id="PF00465"/>
    </source>
</evidence>
<dbReference type="Pfam" id="PF00465">
    <property type="entry name" value="Fe-ADH"/>
    <property type="match status" value="1"/>
</dbReference>
<evidence type="ECO:0000256" key="3">
    <source>
        <dbReference type="ARBA" id="ARBA00023027"/>
    </source>
</evidence>
<comment type="caution">
    <text evidence="6">The sequence shown here is derived from an EMBL/GenBank/DDBJ whole genome shotgun (WGS) entry which is preliminary data.</text>
</comment>
<feature type="domain" description="Alcohol dehydrogenase iron-type/glycerol dehydrogenase GldA" evidence="4">
    <location>
        <begin position="10"/>
        <end position="153"/>
    </location>
</feature>